<comment type="caution">
    <text evidence="6">The sequence shown here is derived from an EMBL/GenBank/DDBJ whole genome shotgun (WGS) entry which is preliminary data.</text>
</comment>
<evidence type="ECO:0000313" key="7">
    <source>
        <dbReference type="Proteomes" id="UP000178534"/>
    </source>
</evidence>
<reference evidence="6 7" key="1">
    <citation type="journal article" date="2016" name="Nat. Commun.">
        <title>Thousands of microbial genomes shed light on interconnected biogeochemical processes in an aquifer system.</title>
        <authorList>
            <person name="Anantharaman K."/>
            <person name="Brown C.T."/>
            <person name="Hug L.A."/>
            <person name="Sharon I."/>
            <person name="Castelle C.J."/>
            <person name="Probst A.J."/>
            <person name="Thomas B.C."/>
            <person name="Singh A."/>
            <person name="Wilkins M.J."/>
            <person name="Karaoz U."/>
            <person name="Brodie E.L."/>
            <person name="Williams K.H."/>
            <person name="Hubbard S.S."/>
            <person name="Banfield J.F."/>
        </authorList>
    </citation>
    <scope>NUCLEOTIDE SEQUENCE [LARGE SCALE GENOMIC DNA]</scope>
</reference>
<evidence type="ECO:0000256" key="1">
    <source>
        <dbReference type="ARBA" id="ARBA00001946"/>
    </source>
</evidence>
<keyword evidence="4 5" id="KW-0460">Magnesium</keyword>
<dbReference type="PROSITE" id="PS00629">
    <property type="entry name" value="IMP_1"/>
    <property type="match status" value="1"/>
</dbReference>
<dbReference type="GO" id="GO:0008934">
    <property type="term" value="F:inositol monophosphate 1-phosphatase activity"/>
    <property type="evidence" value="ECO:0007669"/>
    <property type="project" value="TreeGrafter"/>
</dbReference>
<dbReference type="PRINTS" id="PR00377">
    <property type="entry name" value="IMPHPHTASES"/>
</dbReference>
<dbReference type="GO" id="GO:0007165">
    <property type="term" value="P:signal transduction"/>
    <property type="evidence" value="ECO:0007669"/>
    <property type="project" value="TreeGrafter"/>
</dbReference>
<keyword evidence="2 5" id="KW-0479">Metal-binding</keyword>
<evidence type="ECO:0000256" key="3">
    <source>
        <dbReference type="ARBA" id="ARBA00022801"/>
    </source>
</evidence>
<proteinExistence type="predicted"/>
<dbReference type="Pfam" id="PF00459">
    <property type="entry name" value="Inositol_P"/>
    <property type="match status" value="1"/>
</dbReference>
<comment type="cofactor">
    <cofactor evidence="1 5">
        <name>Mg(2+)</name>
        <dbReference type="ChEBI" id="CHEBI:18420"/>
    </cofactor>
</comment>
<dbReference type="InterPro" id="IPR020583">
    <property type="entry name" value="Inositol_monoP_metal-BS"/>
</dbReference>
<dbReference type="Proteomes" id="UP000178534">
    <property type="component" value="Unassembled WGS sequence"/>
</dbReference>
<dbReference type="GO" id="GO:0046872">
    <property type="term" value="F:metal ion binding"/>
    <property type="evidence" value="ECO:0007669"/>
    <property type="project" value="UniProtKB-KW"/>
</dbReference>
<evidence type="ECO:0000313" key="6">
    <source>
        <dbReference type="EMBL" id="OGZ12511.1"/>
    </source>
</evidence>
<evidence type="ECO:0000256" key="2">
    <source>
        <dbReference type="ARBA" id="ARBA00022723"/>
    </source>
</evidence>
<evidence type="ECO:0008006" key="8">
    <source>
        <dbReference type="Google" id="ProtNLM"/>
    </source>
</evidence>
<accession>A0A1G2DHS1</accession>
<feature type="binding site" evidence="5">
    <location>
        <position position="211"/>
    </location>
    <ligand>
        <name>Mg(2+)</name>
        <dbReference type="ChEBI" id="CHEBI:18420"/>
        <label>1</label>
        <note>catalytic</note>
    </ligand>
</feature>
<dbReference type="InterPro" id="IPR000760">
    <property type="entry name" value="Inositol_monophosphatase-like"/>
</dbReference>
<evidence type="ECO:0000256" key="4">
    <source>
        <dbReference type="ARBA" id="ARBA00022842"/>
    </source>
</evidence>
<dbReference type="FunFam" id="3.30.540.10:FF:000003">
    <property type="entry name" value="Inositol-1-monophosphatase"/>
    <property type="match status" value="1"/>
</dbReference>
<dbReference type="SUPFAM" id="SSF56655">
    <property type="entry name" value="Carbohydrate phosphatase"/>
    <property type="match status" value="1"/>
</dbReference>
<feature type="binding site" evidence="5">
    <location>
        <position position="94"/>
    </location>
    <ligand>
        <name>Mg(2+)</name>
        <dbReference type="ChEBI" id="CHEBI:18420"/>
        <label>1</label>
        <note>catalytic</note>
    </ligand>
</feature>
<protein>
    <recommendedName>
        <fullName evidence="8">Inositol-1-monophosphatase</fullName>
    </recommendedName>
</protein>
<feature type="binding site" evidence="5">
    <location>
        <position position="75"/>
    </location>
    <ligand>
        <name>Mg(2+)</name>
        <dbReference type="ChEBI" id="CHEBI:18420"/>
        <label>1</label>
        <note>catalytic</note>
    </ligand>
</feature>
<dbReference type="STRING" id="1798665.A2942_00160"/>
<keyword evidence="3" id="KW-0378">Hydrolase</keyword>
<dbReference type="GO" id="GO:0006020">
    <property type="term" value="P:inositol metabolic process"/>
    <property type="evidence" value="ECO:0007669"/>
    <property type="project" value="TreeGrafter"/>
</dbReference>
<name>A0A1G2DHS1_9BACT</name>
<organism evidence="6 7">
    <name type="scientific">Candidatus Lloydbacteria bacterium RIFCSPLOWO2_01_FULL_50_20</name>
    <dbReference type="NCBI Taxonomy" id="1798665"/>
    <lineage>
        <taxon>Bacteria</taxon>
        <taxon>Candidatus Lloydiibacteriota</taxon>
    </lineage>
</organism>
<dbReference type="AlphaFoldDB" id="A0A1G2DHS1"/>
<sequence>MRDKVTKDFMYTEVVVNAVKKAGEILMKHYGKVETKLKSSEYDAGSIVTDADIEAESYIVGMIQKNFPGHGIFSEERGKISENEEFAWYIDPLDGTSNFIRNIPLFGISVGLVNKGRVIFGVLYFPALDLLISAEKGSGAYANGERVNVSKRPVSQALYWAGGKFKGKQQLVSSVAQKVGLVKIIDSSSYEFANIAMGNSEIYYLGNILHDVIAGICIVEEAGGKVTDGEGKPWRLTSEMVLVTNGVVHDEVLDILILNG</sequence>
<dbReference type="PANTHER" id="PTHR20854:SF4">
    <property type="entry name" value="INOSITOL-1-MONOPHOSPHATASE-RELATED"/>
    <property type="match status" value="1"/>
</dbReference>
<feature type="binding site" evidence="5">
    <location>
        <position position="91"/>
    </location>
    <ligand>
        <name>Mg(2+)</name>
        <dbReference type="ChEBI" id="CHEBI:18420"/>
        <label>1</label>
        <note>catalytic</note>
    </ligand>
</feature>
<evidence type="ECO:0000256" key="5">
    <source>
        <dbReference type="PIRSR" id="PIRSR600760-2"/>
    </source>
</evidence>
<gene>
    <name evidence="6" type="ORF">A2942_00160</name>
</gene>
<dbReference type="EMBL" id="MHLP01000021">
    <property type="protein sequence ID" value="OGZ12511.1"/>
    <property type="molecule type" value="Genomic_DNA"/>
</dbReference>
<feature type="binding site" evidence="5">
    <location>
        <position position="93"/>
    </location>
    <ligand>
        <name>Mg(2+)</name>
        <dbReference type="ChEBI" id="CHEBI:18420"/>
        <label>2</label>
    </ligand>
</feature>
<dbReference type="PANTHER" id="PTHR20854">
    <property type="entry name" value="INOSITOL MONOPHOSPHATASE"/>
    <property type="match status" value="1"/>
</dbReference>
<dbReference type="Gene3D" id="3.40.190.80">
    <property type="match status" value="1"/>
</dbReference>
<dbReference type="Gene3D" id="3.30.540.10">
    <property type="entry name" value="Fructose-1,6-Bisphosphatase, subunit A, domain 1"/>
    <property type="match status" value="1"/>
</dbReference>